<feature type="compositionally biased region" description="Low complexity" evidence="14">
    <location>
        <begin position="455"/>
        <end position="533"/>
    </location>
</feature>
<keyword evidence="4" id="KW-0433">Leucine-rich repeat</keyword>
<dbReference type="GO" id="GO:0005525">
    <property type="term" value="F:GTP binding"/>
    <property type="evidence" value="ECO:0007669"/>
    <property type="project" value="UniProtKB-KW"/>
</dbReference>
<dbReference type="Gene3D" id="2.130.10.10">
    <property type="entry name" value="YVTN repeat-like/Quinoprotein amine dehydrogenase"/>
    <property type="match status" value="1"/>
</dbReference>
<evidence type="ECO:0000256" key="13">
    <source>
        <dbReference type="PROSITE-ProRule" id="PRU10141"/>
    </source>
</evidence>
<dbReference type="InterPro" id="IPR003591">
    <property type="entry name" value="Leu-rich_rpt_typical-subtyp"/>
</dbReference>
<evidence type="ECO:0000256" key="10">
    <source>
        <dbReference type="ARBA" id="ARBA00023134"/>
    </source>
</evidence>
<dbReference type="SMART" id="SM00233">
    <property type="entry name" value="PH"/>
    <property type="match status" value="1"/>
</dbReference>
<dbReference type="GO" id="GO:0004674">
    <property type="term" value="F:protein serine/threonine kinase activity"/>
    <property type="evidence" value="ECO:0007669"/>
    <property type="project" value="UniProtKB-KW"/>
</dbReference>
<dbReference type="Pfam" id="PF00169">
    <property type="entry name" value="PH"/>
    <property type="match status" value="1"/>
</dbReference>
<sequence length="2007" mass="225383">MSQFITNSNHFNETNNLNSQLLSDLNDEKRTFMNQDEENFIQSQKNKLDLSKQQIYSLEERLSKEIQIKFSNDFNMVSILNLNDNLLGEVPESIRLLTQLEQLSLRGNHILEIPKWLPTDFKLLRKLDLSHNVISQVPVTFNKFSTLEDLNLSNNYISHIPPSFFPENIMTLDLSHNLFKEIELPPWFESLLSLDISGNKLKHLGNLPYHLVKVSIDDNHLESIDHKVIIRNKDLALKFNQSFSDIVLERIYQCWYTGDPVLDLSGLGMCVVPPILGELTHLTHLDLSGNCISVLPPELSKLTELVRLDISYNILTTLPLYIVSFKKLESLELQGTLDYLVSPPRRIAETGKLIDIQRYFQDLFQGDPSYRVKLMIVGQENVGKTSLVKCLKMKKKFAKGVDHLGTNVSTDGIDIEEIKFNLDVEVPSQSVPSMPSSNSTSSLSSHPPQIQPTLSSASLNSSFSIGSNINSNNNNNNNNNSNVHSSHSNGTHSNSSSGNPNNSYVNTNSNGGNVNSNGNTLSNGGTSNVNSNGAPSAMNTSITSSTGSGLGPVGSMVNQKVTMSIWDCAGQELYYTSHQMFLTDSALYVVVWNLCKPEVNSRVEFWLHSIRSKAESAPILLIGTHLDDYLQTHNESELDDILSNIYNKYFRKFKLKGICVVSCSTGHGFDQFLDLLKKTVVDLPSLKQSLPELYLKLEKLIIKKRTTMAPPILTWQNYSQMVLSNLDFHDEVHVKVATKSLVPLGSISFFDEPGLDQYVFLDPQWLTGVFSSIITTKHKFIKDGVLRKSDLYQIWKPPHFIEDENLHSLLISLLERFELMFPLDNIDSSTPSLNASQVGNSYSTGSQNGGSNKSSPFKPPTSPQTLRLGSDKRNSGSSSATILQSAASSNNKKRNQTITGSPSGRSRSNSDIENSMLPAMSPNSLSQSGGINADGSNTSGDINQIGSPSKMGSNTLTTNIFNEFNQRFIIPSQLPDTRPAFGLLWPSTDNSRIEYNRWIQLSFAPAGLFSRLLIRLLTSKEFEMKPILYWRNGVVVDAQSGRGFLATSTALIEMCPSYSNCSSTIKISVRGDRRSGKSLAAKLLRLIVEITDTLCTSWYHLETNQVIPCPHCSNKSNCTLFSLTECESVASSGVWYLVCGDRKIGFESFVPDVAMSDFWGSGSKKFNYNEIKIHKEKQILMIKSNVYGEIQFDIKLPIINGADNNNNNGENSQPTSPRKENDLPFINQLVSLESTASSKEIIPIKIEFDSNNQTLIVSGSYKKQIGNNKQDQFIIGEVEFDSPKLIGRGASGKIYRANLGDTMVAVKQLEVVGEDAPRIFSDFRREIHVMSDLKHPNVVNLLGFTLNPFTMVMEYIDCGDLHKFLHSQIGDILNGNWALILKLALDIAKGMDFLHSVTPPLLHRDLKSPNVLLSMKNGVYHAKVGDFGLSSRMFIQALKHKLRNFPVGNITWVAPEILREEEYTVKSDVYAFGLILHELMTRKHPYREFNYQMVSLQEEAIKSGLRPTIAPQYTQTVTGHEYCALIRDCWDSDIDRRPTFNKIVKRIKQIIGRDVNNILEGTDIGSSPSIDPVSQSKNLDDSNNPHISHMNLGDAPSDENLGGQLQLSMRTQPEAKVNQLVWELGSRRVWGGCEGGEILVWNAENGNQIFREQKLHPGPIRAMALVNQEDIWSTGATGSHCSIRVWNAWRFNLDDQQGTKSDYITKKGRGGSTFGRKSWRVRWFVLSRFDKSLKYYAKQNDKDPNCTLLLEGAWLEEQNAGFRVSLHLSIPEKRTMELEFKTESEKSSWMIAINRVINQNIPLHEITLGKFVKSENDYVTSILVINQNVWVGFKESNHIVVFNSKTKDLVQKIQMDDQWKGTDQMILHQSFVWVAGRNNLAQIDSSSYQILHVHNHYTQPILSMASVENNVWVSAEDTSLSIWDGENGSFIKKVENTTNSKFTKILFFSGYLWACSQGSIQIYCIHNHVSKKKVETKNHPNSIIDLIKVFQQTVWSCCGSHNICIFS</sequence>
<dbReference type="FunCoup" id="F0ZZA9">
    <property type="interactions" value="105"/>
</dbReference>
<dbReference type="OrthoDB" id="16598at2759"/>
<evidence type="ECO:0000256" key="4">
    <source>
        <dbReference type="ARBA" id="ARBA00022614"/>
    </source>
</evidence>
<evidence type="ECO:0000256" key="14">
    <source>
        <dbReference type="SAM" id="MobiDB-lite"/>
    </source>
</evidence>
<dbReference type="RefSeq" id="XP_003292752.1">
    <property type="nucleotide sequence ID" value="XM_003292704.1"/>
</dbReference>
<keyword evidence="19" id="KW-1185">Reference proteome</keyword>
<dbReference type="PROSITE" id="PS51424">
    <property type="entry name" value="ROC"/>
    <property type="match status" value="1"/>
</dbReference>
<dbReference type="PANTHER" id="PTHR48005:SF13">
    <property type="entry name" value="SERINE_THREONINE-PROTEIN KINASE DDB_G0278509-RELATED"/>
    <property type="match status" value="1"/>
</dbReference>
<dbReference type="Gene3D" id="1.10.510.10">
    <property type="entry name" value="Transferase(Phosphotransferase) domain 1"/>
    <property type="match status" value="1"/>
</dbReference>
<dbReference type="InterPro" id="IPR001611">
    <property type="entry name" value="Leu-rich_rpt"/>
</dbReference>
<dbReference type="InterPro" id="IPR027417">
    <property type="entry name" value="P-loop_NTPase"/>
</dbReference>
<keyword evidence="10" id="KW-0342">GTP-binding</keyword>
<accession>F0ZZA9</accession>
<comment type="similarity">
    <text evidence="1">Belongs to the protein kinase superfamily. TKL Ser/Thr protein kinase family. ROCO subfamily.</text>
</comment>
<evidence type="ECO:0000256" key="1">
    <source>
        <dbReference type="ARBA" id="ARBA00008171"/>
    </source>
</evidence>
<keyword evidence="8" id="KW-0418">Kinase</keyword>
<dbReference type="InterPro" id="IPR015943">
    <property type="entry name" value="WD40/YVTN_repeat-like_dom_sf"/>
</dbReference>
<dbReference type="InterPro" id="IPR017441">
    <property type="entry name" value="Protein_kinase_ATP_BS"/>
</dbReference>
<evidence type="ECO:0000256" key="8">
    <source>
        <dbReference type="ARBA" id="ARBA00022777"/>
    </source>
</evidence>
<feature type="region of interest" description="Disordered" evidence="14">
    <location>
        <begin position="832"/>
        <end position="951"/>
    </location>
</feature>
<dbReference type="Gene3D" id="3.30.70.1390">
    <property type="entry name" value="ROC domain from the Parkinson's disease-associated leucine-rich repeat kinase 2"/>
    <property type="match status" value="2"/>
</dbReference>
<feature type="compositionally biased region" description="Polar residues" evidence="14">
    <location>
        <begin position="1564"/>
        <end position="1586"/>
    </location>
</feature>
<dbReference type="PROSITE" id="PS00108">
    <property type="entry name" value="PROTEIN_KINASE_ST"/>
    <property type="match status" value="1"/>
</dbReference>
<dbReference type="Pfam" id="PF07714">
    <property type="entry name" value="PK_Tyr_Ser-Thr"/>
    <property type="match status" value="1"/>
</dbReference>
<dbReference type="SMART" id="SM00220">
    <property type="entry name" value="S_TKc"/>
    <property type="match status" value="1"/>
</dbReference>
<feature type="compositionally biased region" description="Polar residues" evidence="14">
    <location>
        <begin position="832"/>
        <end position="855"/>
    </location>
</feature>
<dbReference type="InterPro" id="IPR036322">
    <property type="entry name" value="WD40_repeat_dom_sf"/>
</dbReference>
<dbReference type="Pfam" id="PF12799">
    <property type="entry name" value="LRR_4"/>
    <property type="match status" value="1"/>
</dbReference>
<dbReference type="Pfam" id="PF08477">
    <property type="entry name" value="Roc"/>
    <property type="match status" value="1"/>
</dbReference>
<evidence type="ECO:0000256" key="7">
    <source>
        <dbReference type="ARBA" id="ARBA00022741"/>
    </source>
</evidence>
<dbReference type="Pfam" id="PF16095">
    <property type="entry name" value="COR-A"/>
    <property type="match status" value="1"/>
</dbReference>
<dbReference type="GO" id="GO:0005737">
    <property type="term" value="C:cytoplasm"/>
    <property type="evidence" value="ECO:0000318"/>
    <property type="project" value="GO_Central"/>
</dbReference>
<dbReference type="SUPFAM" id="SSF56112">
    <property type="entry name" value="Protein kinase-like (PK-like)"/>
    <property type="match status" value="1"/>
</dbReference>
<name>F0ZZA9_DICPU</name>
<dbReference type="FunFam" id="1.10.510.10:FF:001216">
    <property type="entry name" value="Leucine-rich repeat kinase 2"/>
    <property type="match status" value="1"/>
</dbReference>
<dbReference type="InterPro" id="IPR011993">
    <property type="entry name" value="PH-like_dom_sf"/>
</dbReference>
<dbReference type="eggNOG" id="KOG0192">
    <property type="taxonomic scope" value="Eukaryota"/>
</dbReference>
<comment type="catalytic activity">
    <reaction evidence="12">
        <text>L-seryl-[protein] + ATP = O-phospho-L-seryl-[protein] + ADP + H(+)</text>
        <dbReference type="Rhea" id="RHEA:17989"/>
        <dbReference type="Rhea" id="RHEA-COMP:9863"/>
        <dbReference type="Rhea" id="RHEA-COMP:11604"/>
        <dbReference type="ChEBI" id="CHEBI:15378"/>
        <dbReference type="ChEBI" id="CHEBI:29999"/>
        <dbReference type="ChEBI" id="CHEBI:30616"/>
        <dbReference type="ChEBI" id="CHEBI:83421"/>
        <dbReference type="ChEBI" id="CHEBI:456216"/>
        <dbReference type="EC" id="2.7.11.1"/>
    </reaction>
</comment>
<dbReference type="InterPro" id="IPR025875">
    <property type="entry name" value="Leu-rich_rpt_4"/>
</dbReference>
<dbReference type="GeneID" id="10508862"/>
<dbReference type="PANTHER" id="PTHR48005">
    <property type="entry name" value="LEUCINE RICH REPEAT KINASE 2"/>
    <property type="match status" value="1"/>
</dbReference>
<dbReference type="PROSITE" id="PS50011">
    <property type="entry name" value="PROTEIN_KINASE_DOM"/>
    <property type="match status" value="1"/>
</dbReference>
<dbReference type="SUPFAM" id="SSF52540">
    <property type="entry name" value="P-loop containing nucleoside triphosphate hydrolases"/>
    <property type="match status" value="1"/>
</dbReference>
<keyword evidence="5" id="KW-0808">Transferase</keyword>
<evidence type="ECO:0000256" key="3">
    <source>
        <dbReference type="ARBA" id="ARBA00022527"/>
    </source>
</evidence>
<dbReference type="SUPFAM" id="SSF50729">
    <property type="entry name" value="PH domain-like"/>
    <property type="match status" value="1"/>
</dbReference>
<feature type="compositionally biased region" description="Polar residues" evidence="14">
    <location>
        <begin position="921"/>
        <end position="951"/>
    </location>
</feature>
<evidence type="ECO:0000259" key="16">
    <source>
        <dbReference type="PROSITE" id="PS50011"/>
    </source>
</evidence>
<proteinExistence type="inferred from homology"/>
<keyword evidence="3" id="KW-0723">Serine/threonine-protein kinase</keyword>
<dbReference type="Pfam" id="PF13855">
    <property type="entry name" value="LRR_8"/>
    <property type="match status" value="1"/>
</dbReference>
<dbReference type="SUPFAM" id="SSF50978">
    <property type="entry name" value="WD40 repeat-like"/>
    <property type="match status" value="1"/>
</dbReference>
<comment type="catalytic activity">
    <reaction evidence="11">
        <text>L-threonyl-[protein] + ATP = O-phospho-L-threonyl-[protein] + ADP + H(+)</text>
        <dbReference type="Rhea" id="RHEA:46608"/>
        <dbReference type="Rhea" id="RHEA-COMP:11060"/>
        <dbReference type="Rhea" id="RHEA-COMP:11605"/>
        <dbReference type="ChEBI" id="CHEBI:15378"/>
        <dbReference type="ChEBI" id="CHEBI:30013"/>
        <dbReference type="ChEBI" id="CHEBI:30616"/>
        <dbReference type="ChEBI" id="CHEBI:61977"/>
        <dbReference type="ChEBI" id="CHEBI:456216"/>
        <dbReference type="EC" id="2.7.11.1"/>
    </reaction>
</comment>
<dbReference type="KEGG" id="dpp:DICPUDRAFT_99455"/>
<dbReference type="SUPFAM" id="SSF52058">
    <property type="entry name" value="L domain-like"/>
    <property type="match status" value="1"/>
</dbReference>
<dbReference type="InterPro" id="IPR032171">
    <property type="entry name" value="COR-A"/>
</dbReference>
<evidence type="ECO:0000313" key="18">
    <source>
        <dbReference type="EMBL" id="EGC30717.1"/>
    </source>
</evidence>
<evidence type="ECO:0000256" key="9">
    <source>
        <dbReference type="ARBA" id="ARBA00022840"/>
    </source>
</evidence>
<feature type="region of interest" description="Disordered" evidence="14">
    <location>
        <begin position="1562"/>
        <end position="1602"/>
    </location>
</feature>
<evidence type="ECO:0000256" key="6">
    <source>
        <dbReference type="ARBA" id="ARBA00022737"/>
    </source>
</evidence>
<dbReference type="Gene3D" id="2.30.29.30">
    <property type="entry name" value="Pleckstrin-homology domain (PH domain)/Phosphotyrosine-binding domain (PTB)"/>
    <property type="match status" value="1"/>
</dbReference>
<evidence type="ECO:0000256" key="2">
    <source>
        <dbReference type="ARBA" id="ARBA00012513"/>
    </source>
</evidence>
<organism evidence="18 19">
    <name type="scientific">Dictyostelium purpureum</name>
    <name type="common">Slime mold</name>
    <dbReference type="NCBI Taxonomy" id="5786"/>
    <lineage>
        <taxon>Eukaryota</taxon>
        <taxon>Amoebozoa</taxon>
        <taxon>Evosea</taxon>
        <taxon>Eumycetozoa</taxon>
        <taxon>Dictyostelia</taxon>
        <taxon>Dictyosteliales</taxon>
        <taxon>Dictyosteliaceae</taxon>
        <taxon>Dictyostelium</taxon>
    </lineage>
</organism>
<feature type="compositionally biased region" description="Polar residues" evidence="14">
    <location>
        <begin position="875"/>
        <end position="913"/>
    </location>
</feature>
<dbReference type="STRING" id="5786.F0ZZA9"/>
<dbReference type="InterPro" id="IPR011009">
    <property type="entry name" value="Kinase-like_dom_sf"/>
</dbReference>
<evidence type="ECO:0000259" key="15">
    <source>
        <dbReference type="PROSITE" id="PS50003"/>
    </source>
</evidence>
<dbReference type="InterPro" id="IPR000719">
    <property type="entry name" value="Prot_kinase_dom"/>
</dbReference>
<dbReference type="PROSITE" id="PS50003">
    <property type="entry name" value="PH_DOMAIN"/>
    <property type="match status" value="1"/>
</dbReference>
<dbReference type="Gene3D" id="3.40.50.300">
    <property type="entry name" value="P-loop containing nucleotide triphosphate hydrolases"/>
    <property type="match status" value="1"/>
</dbReference>
<feature type="domain" description="PH" evidence="15">
    <location>
        <begin position="1697"/>
        <end position="1798"/>
    </location>
</feature>
<evidence type="ECO:0000256" key="5">
    <source>
        <dbReference type="ARBA" id="ARBA00022679"/>
    </source>
</evidence>
<protein>
    <recommendedName>
        <fullName evidence="2">non-specific serine/threonine protein kinase</fullName>
        <ecNumber evidence="2">2.7.11.1</ecNumber>
    </recommendedName>
</protein>
<dbReference type="SMART" id="SM00369">
    <property type="entry name" value="LRR_TYP"/>
    <property type="match status" value="6"/>
</dbReference>
<dbReference type="Proteomes" id="UP000001064">
    <property type="component" value="Unassembled WGS sequence"/>
</dbReference>
<feature type="compositionally biased region" description="Low complexity" evidence="14">
    <location>
        <begin position="427"/>
        <end position="448"/>
    </location>
</feature>
<evidence type="ECO:0000256" key="11">
    <source>
        <dbReference type="ARBA" id="ARBA00047899"/>
    </source>
</evidence>
<dbReference type="Gene3D" id="3.30.310.200">
    <property type="match status" value="1"/>
</dbReference>
<reference evidence="19" key="1">
    <citation type="journal article" date="2011" name="Genome Biol.">
        <title>Comparative genomics of the social amoebae Dictyostelium discoideum and Dictyostelium purpureum.</title>
        <authorList>
            <consortium name="US DOE Joint Genome Institute (JGI-PGF)"/>
            <person name="Sucgang R."/>
            <person name="Kuo A."/>
            <person name="Tian X."/>
            <person name="Salerno W."/>
            <person name="Parikh A."/>
            <person name="Feasley C.L."/>
            <person name="Dalin E."/>
            <person name="Tu H."/>
            <person name="Huang E."/>
            <person name="Barry K."/>
            <person name="Lindquist E."/>
            <person name="Shapiro H."/>
            <person name="Bruce D."/>
            <person name="Schmutz J."/>
            <person name="Salamov A."/>
            <person name="Fey P."/>
            <person name="Gaudet P."/>
            <person name="Anjard C."/>
            <person name="Babu M.M."/>
            <person name="Basu S."/>
            <person name="Bushmanova Y."/>
            <person name="van der Wel H."/>
            <person name="Katoh-Kurasawa M."/>
            <person name="Dinh C."/>
            <person name="Coutinho P.M."/>
            <person name="Saito T."/>
            <person name="Elias M."/>
            <person name="Schaap P."/>
            <person name="Kay R.R."/>
            <person name="Henrissat B."/>
            <person name="Eichinger L."/>
            <person name="Rivero F."/>
            <person name="Putnam N.H."/>
            <person name="West C.M."/>
            <person name="Loomis W.F."/>
            <person name="Chisholm R.L."/>
            <person name="Shaulsky G."/>
            <person name="Strassmann J.E."/>
            <person name="Queller D.C."/>
            <person name="Kuspa A."/>
            <person name="Grigoriev I.V."/>
        </authorList>
    </citation>
    <scope>NUCLEOTIDE SEQUENCE [LARGE SCALE GENOMIC DNA]</scope>
    <source>
        <strain evidence="19">QSDP1</strain>
    </source>
</reference>
<dbReference type="Gene3D" id="3.80.10.10">
    <property type="entry name" value="Ribonuclease Inhibitor"/>
    <property type="match status" value="2"/>
</dbReference>
<dbReference type="PROSITE" id="PS00107">
    <property type="entry name" value="PROTEIN_KINASE_ATP"/>
    <property type="match status" value="1"/>
</dbReference>
<dbReference type="GO" id="GO:0005524">
    <property type="term" value="F:ATP binding"/>
    <property type="evidence" value="ECO:0007669"/>
    <property type="project" value="UniProtKB-UniRule"/>
</dbReference>
<dbReference type="InParanoid" id="F0ZZA9"/>
<dbReference type="InterPro" id="IPR032675">
    <property type="entry name" value="LRR_dom_sf"/>
</dbReference>
<keyword evidence="9 13" id="KW-0067">ATP-binding</keyword>
<feature type="binding site" evidence="13">
    <location>
        <position position="1307"/>
    </location>
    <ligand>
        <name>ATP</name>
        <dbReference type="ChEBI" id="CHEBI:30616"/>
    </ligand>
</feature>
<dbReference type="Pfam" id="PF25497">
    <property type="entry name" value="COR-B"/>
    <property type="match status" value="1"/>
</dbReference>
<dbReference type="EC" id="2.7.11.1" evidence="2"/>
<feature type="domain" description="Roc" evidence="17">
    <location>
        <begin position="365"/>
        <end position="683"/>
    </location>
</feature>
<dbReference type="InterPro" id="IPR051420">
    <property type="entry name" value="Ser_Thr_Kinases_DiverseReg"/>
</dbReference>
<dbReference type="GO" id="GO:0005829">
    <property type="term" value="C:cytosol"/>
    <property type="evidence" value="ECO:0007669"/>
    <property type="project" value="EnsemblProtists"/>
</dbReference>
<dbReference type="EMBL" id="GL871306">
    <property type="protein sequence ID" value="EGC30717.1"/>
    <property type="molecule type" value="Genomic_DNA"/>
</dbReference>
<evidence type="ECO:0000313" key="19">
    <source>
        <dbReference type="Proteomes" id="UP000001064"/>
    </source>
</evidence>
<evidence type="ECO:0000256" key="12">
    <source>
        <dbReference type="ARBA" id="ARBA00048679"/>
    </source>
</evidence>
<dbReference type="InterPro" id="IPR001849">
    <property type="entry name" value="PH_domain"/>
</dbReference>
<evidence type="ECO:0000259" key="17">
    <source>
        <dbReference type="PROSITE" id="PS51424"/>
    </source>
</evidence>
<keyword evidence="7 13" id="KW-0547">Nucleotide-binding</keyword>
<dbReference type="InterPro" id="IPR001245">
    <property type="entry name" value="Ser-Thr/Tyr_kinase_cat_dom"/>
</dbReference>
<dbReference type="PROSITE" id="PS51450">
    <property type="entry name" value="LRR"/>
    <property type="match status" value="3"/>
</dbReference>
<dbReference type="InterPro" id="IPR057263">
    <property type="entry name" value="COR-B"/>
</dbReference>
<dbReference type="FunFam" id="3.30.70.1390:FF:000008">
    <property type="entry name" value="Predicted protein"/>
    <property type="match status" value="1"/>
</dbReference>
<feature type="region of interest" description="Disordered" evidence="14">
    <location>
        <begin position="427"/>
        <end position="550"/>
    </location>
</feature>
<dbReference type="InterPro" id="IPR008271">
    <property type="entry name" value="Ser/Thr_kinase_AS"/>
</dbReference>
<dbReference type="InterPro" id="IPR020859">
    <property type="entry name" value="ROC"/>
</dbReference>
<gene>
    <name evidence="18" type="primary">roco6</name>
    <name evidence="18" type="ORF">DICPUDRAFT_99455</name>
</gene>
<keyword evidence="6" id="KW-0677">Repeat</keyword>
<dbReference type="CDD" id="cd13999">
    <property type="entry name" value="STKc_MAP3K-like"/>
    <property type="match status" value="1"/>
</dbReference>
<feature type="domain" description="Protein kinase" evidence="16">
    <location>
        <begin position="1280"/>
        <end position="1551"/>
    </location>
</feature>
<dbReference type="VEuPathDB" id="AmoebaDB:DICPUDRAFT_99455"/>